<accession>A0AAJ7JC48</accession>
<proteinExistence type="predicted"/>
<evidence type="ECO:0000313" key="4">
    <source>
        <dbReference type="RefSeq" id="XP_017889263.1"/>
    </source>
</evidence>
<organism evidence="3 4">
    <name type="scientific">Ceratina calcarata</name>
    <dbReference type="NCBI Taxonomy" id="156304"/>
    <lineage>
        <taxon>Eukaryota</taxon>
        <taxon>Metazoa</taxon>
        <taxon>Ecdysozoa</taxon>
        <taxon>Arthropoda</taxon>
        <taxon>Hexapoda</taxon>
        <taxon>Insecta</taxon>
        <taxon>Pterygota</taxon>
        <taxon>Neoptera</taxon>
        <taxon>Endopterygota</taxon>
        <taxon>Hymenoptera</taxon>
        <taxon>Apocrita</taxon>
        <taxon>Aculeata</taxon>
        <taxon>Apoidea</taxon>
        <taxon>Anthophila</taxon>
        <taxon>Apidae</taxon>
        <taxon>Ceratina</taxon>
        <taxon>Zadontomerus</taxon>
    </lineage>
</organism>
<keyword evidence="2" id="KW-0472">Membrane</keyword>
<dbReference type="RefSeq" id="XP_017889263.1">
    <property type="nucleotide sequence ID" value="XM_018033774.1"/>
</dbReference>
<feature type="transmembrane region" description="Helical" evidence="2">
    <location>
        <begin position="74"/>
        <end position="96"/>
    </location>
</feature>
<name>A0AAJ7JC48_9HYME</name>
<dbReference type="AlphaFoldDB" id="A0AAJ7JC48"/>
<evidence type="ECO:0000256" key="1">
    <source>
        <dbReference type="SAM" id="MobiDB-lite"/>
    </source>
</evidence>
<dbReference type="Proteomes" id="UP000694925">
    <property type="component" value="Unplaced"/>
</dbReference>
<dbReference type="KEGG" id="ccal:108630465"/>
<dbReference type="GeneID" id="108630465"/>
<gene>
    <name evidence="4" type="primary">LOC108630465</name>
</gene>
<sequence>MKIYRIRVLLKSGCETLKPDAVSVSDSRASEPKNHRQSLVSTATEDVGDGLQGHENDTEPLQLLSQLEAPMESVYMICGVSIALVLVGIVIVLLAVTISKLRKREDHHHQSASPATIHPATVEGIGLEGGGMRRTTTTIVQTTMMVDNNNCTTSTTLATTETGIVGPCLIEEEEGEKRHVYGTKEQFVWQFPPPYPPVQQYGFYNDQESLVHSLPGVERNPSFAKGIRKNIGRWRRLVRRKPETDCCAIPPELKDQLKTIYVY</sequence>
<evidence type="ECO:0000256" key="2">
    <source>
        <dbReference type="SAM" id="Phobius"/>
    </source>
</evidence>
<keyword evidence="2" id="KW-1133">Transmembrane helix</keyword>
<keyword evidence="2" id="KW-0812">Transmembrane</keyword>
<feature type="region of interest" description="Disordered" evidence="1">
    <location>
        <begin position="21"/>
        <end position="57"/>
    </location>
</feature>
<keyword evidence="3" id="KW-1185">Reference proteome</keyword>
<protein>
    <submittedName>
        <fullName evidence="4">Uncharacterized protein LOC108630465 isoform X1</fullName>
    </submittedName>
</protein>
<evidence type="ECO:0000313" key="3">
    <source>
        <dbReference type="Proteomes" id="UP000694925"/>
    </source>
</evidence>
<reference evidence="4" key="1">
    <citation type="submission" date="2025-08" db="UniProtKB">
        <authorList>
            <consortium name="RefSeq"/>
        </authorList>
    </citation>
    <scope>IDENTIFICATION</scope>
    <source>
        <tissue evidence="4">Whole body</tissue>
    </source>
</reference>